<organism evidence="3 4">
    <name type="scientific">Tilletia horrida</name>
    <dbReference type="NCBI Taxonomy" id="155126"/>
    <lineage>
        <taxon>Eukaryota</taxon>
        <taxon>Fungi</taxon>
        <taxon>Dikarya</taxon>
        <taxon>Basidiomycota</taxon>
        <taxon>Ustilaginomycotina</taxon>
        <taxon>Exobasidiomycetes</taxon>
        <taxon>Tilletiales</taxon>
        <taxon>Tilletiaceae</taxon>
        <taxon>Tilletia</taxon>
    </lineage>
</organism>
<name>A0AAN6GJ84_9BASI</name>
<evidence type="ECO:0000259" key="2">
    <source>
        <dbReference type="Pfam" id="PF03372"/>
    </source>
</evidence>
<evidence type="ECO:0000313" key="3">
    <source>
        <dbReference type="EMBL" id="KAK0543925.1"/>
    </source>
</evidence>
<proteinExistence type="predicted"/>
<dbReference type="PANTHER" id="PTHR42834">
    <property type="entry name" value="ENDONUCLEASE/EXONUCLEASE/PHOSPHATASE FAMILY PROTEIN (AFU_ORTHOLOGUE AFUA_3G09210)"/>
    <property type="match status" value="1"/>
</dbReference>
<feature type="domain" description="Endonuclease/exonuclease/phosphatase" evidence="2">
    <location>
        <begin position="349"/>
        <end position="611"/>
    </location>
</feature>
<evidence type="ECO:0000256" key="1">
    <source>
        <dbReference type="SAM" id="SignalP"/>
    </source>
</evidence>
<dbReference type="InterPro" id="IPR005135">
    <property type="entry name" value="Endo/exonuclease/phosphatase"/>
</dbReference>
<keyword evidence="4" id="KW-1185">Reference proteome</keyword>
<dbReference type="AlphaFoldDB" id="A0AAN6GJ84"/>
<sequence length="635" mass="66773">MRSSFLSLSALCAAALTLSSSLHSVVAAPLAERAILYPHDIQGNSFLSSYNGQSVSNVRGVVTAKGNGGYYIQTPYSAWDSDDRTSEGLFVYGTLPSTIAINDLINIGTGTVSEYVSSANSGKQLKTTELTKPASVTVVTKSATSEVKAIVIGTDRSPPTQHIAVNNPFALPANTTNIETSNPVDLTTGAGFWESLESMLVTFPNPQATDRLNQYNETFIVQRGGSATVTSGNSRGGLTFAIADDGSWDDNPEVVGVEGNALDGSYSASTILLGDRLDSATGVIGTGFGGNPYLYPLKGLRVYRKAVGGPVPTNFTSTGSCSTFMVAEINAENLMPTDSDRIAKLGYNIDNFLNNPDVIIMNEIQDNSGATDDGTVSATQTLTNVVNSISNAQYAWTDIDPVNDQSGGQPGGNIRTAFLYRTDRVSLYGNAPAGTASQAVGVTTTSSGKAALTLNPGLIDPTNSAWQASRKPLAAQFQLVSDGTVFFVVGTHFTSKGGSGNAYGPGQAPINGGVQQRISQATVVRDFVGTVLSKQSDARVFVGGDFNDFTGVQPLVTLTSQSSSGMTALSEILDPVRVERYSYSFNGLQQELDHFFTTPALVSKSSVEVPHVNTWVSLADAESDHDPVVVQSNIC</sequence>
<dbReference type="CDD" id="cd04486">
    <property type="entry name" value="YhcR_OBF_like"/>
    <property type="match status" value="1"/>
</dbReference>
<evidence type="ECO:0000313" key="4">
    <source>
        <dbReference type="Proteomes" id="UP001176517"/>
    </source>
</evidence>
<accession>A0AAN6GJ84</accession>
<dbReference type="GO" id="GO:0003824">
    <property type="term" value="F:catalytic activity"/>
    <property type="evidence" value="ECO:0007669"/>
    <property type="project" value="InterPro"/>
</dbReference>
<keyword evidence="1" id="KW-0732">Signal</keyword>
<comment type="caution">
    <text evidence="3">The sequence shown here is derived from an EMBL/GenBank/DDBJ whole genome shotgun (WGS) entry which is preliminary data.</text>
</comment>
<dbReference type="EMBL" id="JAPDMZ010000315">
    <property type="protein sequence ID" value="KAK0543925.1"/>
    <property type="molecule type" value="Genomic_DNA"/>
</dbReference>
<dbReference type="Proteomes" id="UP001176517">
    <property type="component" value="Unassembled WGS sequence"/>
</dbReference>
<gene>
    <name evidence="3" type="ORF">OC846_006242</name>
</gene>
<dbReference type="SUPFAM" id="SSF56219">
    <property type="entry name" value="DNase I-like"/>
    <property type="match status" value="1"/>
</dbReference>
<protein>
    <recommendedName>
        <fullName evidence="2">Endonuclease/exonuclease/phosphatase domain-containing protein</fullName>
    </recommendedName>
</protein>
<dbReference type="InterPro" id="IPR036691">
    <property type="entry name" value="Endo/exonu/phosph_ase_sf"/>
</dbReference>
<dbReference type="Gene3D" id="3.60.10.10">
    <property type="entry name" value="Endonuclease/exonuclease/phosphatase"/>
    <property type="match status" value="1"/>
</dbReference>
<feature type="chain" id="PRO_5042878483" description="Endonuclease/exonuclease/phosphatase domain-containing protein" evidence="1">
    <location>
        <begin position="28"/>
        <end position="635"/>
    </location>
</feature>
<feature type="signal peptide" evidence="1">
    <location>
        <begin position="1"/>
        <end position="27"/>
    </location>
</feature>
<reference evidence="3" key="1">
    <citation type="journal article" date="2023" name="PhytoFront">
        <title>Draft Genome Resources of Seven Strains of Tilletia horrida, Causal Agent of Kernel Smut of Rice.</title>
        <authorList>
            <person name="Khanal S."/>
            <person name="Antony Babu S."/>
            <person name="Zhou X.G."/>
        </authorList>
    </citation>
    <scope>NUCLEOTIDE SEQUENCE</scope>
    <source>
        <strain evidence="3">TX6</strain>
    </source>
</reference>
<dbReference type="Pfam" id="PF03372">
    <property type="entry name" value="Exo_endo_phos"/>
    <property type="match status" value="1"/>
</dbReference>
<dbReference type="PANTHER" id="PTHR42834:SF1">
    <property type="entry name" value="ENDONUCLEASE_EXONUCLEASE_PHOSPHATASE FAMILY PROTEIN (AFU_ORTHOLOGUE AFUA_3G09210)"/>
    <property type="match status" value="1"/>
</dbReference>